<dbReference type="RefSeq" id="WP_053400415.1">
    <property type="nucleotide sequence ID" value="NZ_LILC01000007.1"/>
</dbReference>
<reference evidence="2" key="1">
    <citation type="submission" date="2015-08" db="EMBL/GenBank/DDBJ databases">
        <title>Fjat-14210 dsm16467.</title>
        <authorList>
            <person name="Liu B."/>
            <person name="Wang J."/>
            <person name="Zhu Y."/>
            <person name="Liu G."/>
            <person name="Chen Q."/>
            <person name="Chen Z."/>
            <person name="Lan J."/>
            <person name="Che J."/>
            <person name="Ge C."/>
            <person name="Shi H."/>
            <person name="Pan Z."/>
            <person name="Liu X."/>
        </authorList>
    </citation>
    <scope>NUCLEOTIDE SEQUENCE [LARGE SCALE GENOMIC DNA]</scope>
    <source>
        <strain evidence="2">DSM 16467</strain>
    </source>
</reference>
<comment type="caution">
    <text evidence="1">The sequence shown here is derived from an EMBL/GenBank/DDBJ whole genome shotgun (WGS) entry which is preliminary data.</text>
</comment>
<dbReference type="STRING" id="284581.AMD01_05555"/>
<dbReference type="EMBL" id="LILC01000007">
    <property type="protein sequence ID" value="KOO47509.1"/>
    <property type="molecule type" value="Genomic_DNA"/>
</dbReference>
<name>A0A0M0L910_9BACI</name>
<evidence type="ECO:0000313" key="2">
    <source>
        <dbReference type="Proteomes" id="UP000037558"/>
    </source>
</evidence>
<evidence type="ECO:0000313" key="1">
    <source>
        <dbReference type="EMBL" id="KOO47509.1"/>
    </source>
</evidence>
<proteinExistence type="predicted"/>
<dbReference type="PANTHER" id="PTHR43745:SF2">
    <property type="entry name" value="NITROREDUCTASE MJ1384-RELATED"/>
    <property type="match status" value="1"/>
</dbReference>
<gene>
    <name evidence="1" type="ORF">AMD01_05555</name>
</gene>
<organism evidence="1 2">
    <name type="scientific">Priestia koreensis</name>
    <dbReference type="NCBI Taxonomy" id="284581"/>
    <lineage>
        <taxon>Bacteria</taxon>
        <taxon>Bacillati</taxon>
        <taxon>Bacillota</taxon>
        <taxon>Bacilli</taxon>
        <taxon>Bacillales</taxon>
        <taxon>Bacillaceae</taxon>
        <taxon>Priestia</taxon>
    </lineage>
</organism>
<dbReference type="AlphaFoldDB" id="A0A0M0L910"/>
<keyword evidence="2" id="KW-1185">Reference proteome</keyword>
<dbReference type="OrthoDB" id="9801593at2"/>
<evidence type="ECO:0008006" key="3">
    <source>
        <dbReference type="Google" id="ProtNLM"/>
    </source>
</evidence>
<dbReference type="PANTHER" id="PTHR43745">
    <property type="entry name" value="NITROREDUCTASE MJ1384-RELATED"/>
    <property type="match status" value="1"/>
</dbReference>
<dbReference type="Proteomes" id="UP000037558">
    <property type="component" value="Unassembled WGS sequence"/>
</dbReference>
<dbReference type="InterPro" id="IPR000415">
    <property type="entry name" value="Nitroreductase-like"/>
</dbReference>
<dbReference type="InterPro" id="IPR052544">
    <property type="entry name" value="Bacteriocin_Proc_Enz"/>
</dbReference>
<dbReference type="Gene3D" id="3.40.109.10">
    <property type="entry name" value="NADH Oxidase"/>
    <property type="match status" value="1"/>
</dbReference>
<accession>A0A0M0L910</accession>
<dbReference type="GO" id="GO:0016491">
    <property type="term" value="F:oxidoreductase activity"/>
    <property type="evidence" value="ECO:0007669"/>
    <property type="project" value="InterPro"/>
</dbReference>
<protein>
    <recommendedName>
        <fullName evidence="3">Nitroreductase domain-containing protein</fullName>
    </recommendedName>
</protein>
<sequence length="274" mass="31709">MNKFYEDSFYDQKMKKDYFEDVILDKTLLNDVLKFHQSTTFYGYNYYTANENDELLLTWMNSTEYTDVLPNFVIEEVAFDEIPLKRKASMRDFDKEYCMSKSKFGHLLNEAFGRDDTSFSKRYPSAGALYPVFPIIYIFSPDAAEGLSMGCYVFDSHKIRLLKIKDFCSKDTAAICSAISNDDFPSYLAIGYAIDLKRAVTKYRRRGYRHALIEVGLMAQSFREACRDVDDELGELCWSGFSDHQLAHASGLNPRLSPIGLLQWFGRTHDKHDI</sequence>
<dbReference type="PATRIC" id="fig|284581.3.peg.4496"/>